<sequence length="224" mass="23798">MNDSYEENVKLQVSGEGPLKMKETLGSPRGSARAGHLDSWLLGVLPGARAQCTRLRTQAHPRTRARSPPLPGAFVWRVPGLGVWTSGCVWGLQTNFREFLPLLCVSPHVTSPAVAEAAAAAAAPPGIGLEPESRSRPRSRSAPLSRQPEEPGPRRRRQAGGARAGLPGTSLVPERLLPGACTPVNPGERRRRVLPEPGHAAVATTELGAAVAPPVWRSTMPQPL</sequence>
<proteinExistence type="predicted"/>
<dbReference type="Proteomes" id="UP000694863">
    <property type="component" value="Unplaced"/>
</dbReference>
<protein>
    <submittedName>
        <fullName evidence="2">Uncharacterized protein LOC123522651</fullName>
    </submittedName>
</protein>
<gene>
    <name evidence="2" type="primary">LOC123522651</name>
</gene>
<reference evidence="2" key="1">
    <citation type="submission" date="2025-08" db="UniProtKB">
        <authorList>
            <consortium name="RefSeq"/>
        </authorList>
    </citation>
    <scope>IDENTIFICATION</scope>
</reference>
<organism evidence="1 2">
    <name type="scientific">Echinops telfairi</name>
    <name type="common">Lesser hedgehog tenrec</name>
    <dbReference type="NCBI Taxonomy" id="9371"/>
    <lineage>
        <taxon>Eukaryota</taxon>
        <taxon>Metazoa</taxon>
        <taxon>Chordata</taxon>
        <taxon>Craniata</taxon>
        <taxon>Vertebrata</taxon>
        <taxon>Euteleostomi</taxon>
        <taxon>Mammalia</taxon>
        <taxon>Eutheria</taxon>
        <taxon>Afrotheria</taxon>
        <taxon>Tenrecidae</taxon>
        <taxon>Tenrecinae</taxon>
        <taxon>Echinops</taxon>
    </lineage>
</organism>
<dbReference type="RefSeq" id="XP_045154568.1">
    <property type="nucleotide sequence ID" value="XM_045298633.1"/>
</dbReference>
<evidence type="ECO:0000313" key="1">
    <source>
        <dbReference type="Proteomes" id="UP000694863"/>
    </source>
</evidence>
<accession>A0AC55DS47</accession>
<keyword evidence="1" id="KW-1185">Reference proteome</keyword>
<name>A0AC55DS47_ECHTE</name>
<evidence type="ECO:0000313" key="2">
    <source>
        <dbReference type="RefSeq" id="XP_045154568.1"/>
    </source>
</evidence>